<name>A0ABU5JMF8_9ACTN</name>
<accession>A0ABU5JMF8</accession>
<evidence type="ECO:0000313" key="2">
    <source>
        <dbReference type="Proteomes" id="UP001290101"/>
    </source>
</evidence>
<dbReference type="RefSeq" id="WP_322443152.1">
    <property type="nucleotide sequence ID" value="NZ_JAXOTQ010000049.1"/>
</dbReference>
<dbReference type="EMBL" id="JAXOTQ010000049">
    <property type="protein sequence ID" value="MDZ5493574.1"/>
    <property type="molecule type" value="Genomic_DNA"/>
</dbReference>
<keyword evidence="2" id="KW-1185">Reference proteome</keyword>
<sequence>MAWFKKAPREPENFNDPLLDDASWLRAGESRYETLVRNHYGSPDTIAAGGMQRSQLGDPAASLFFFQKSIDTLHSIYVAGFGDPSPAGWSRQPSNRDLGIVDAYLHALGQVRALRPGAPIKDSVVEVTHRLRTIASTFERYGLDGTAYRDRLNTLGQLAPDIDVSGVFWS</sequence>
<organism evidence="1 2">
    <name type="scientific">Micromonospora sicca</name>
    <dbReference type="NCBI Taxonomy" id="2202420"/>
    <lineage>
        <taxon>Bacteria</taxon>
        <taxon>Bacillati</taxon>
        <taxon>Actinomycetota</taxon>
        <taxon>Actinomycetes</taxon>
        <taxon>Micromonosporales</taxon>
        <taxon>Micromonosporaceae</taxon>
        <taxon>Micromonospora</taxon>
    </lineage>
</organism>
<dbReference type="Proteomes" id="UP001290101">
    <property type="component" value="Unassembled WGS sequence"/>
</dbReference>
<evidence type="ECO:0000313" key="1">
    <source>
        <dbReference type="EMBL" id="MDZ5493574.1"/>
    </source>
</evidence>
<proteinExistence type="predicted"/>
<protein>
    <submittedName>
        <fullName evidence="1">Uncharacterized protein</fullName>
    </submittedName>
</protein>
<reference evidence="1 2" key="1">
    <citation type="submission" date="2023-12" db="EMBL/GenBank/DDBJ databases">
        <title>Micromonospora sp. nov., isolated from Atacama Desert.</title>
        <authorList>
            <person name="Carro L."/>
            <person name="Golinska P."/>
            <person name="Klenk H.-P."/>
            <person name="Goodfellow M."/>
        </authorList>
    </citation>
    <scope>NUCLEOTIDE SEQUENCE [LARGE SCALE GENOMIC DNA]</scope>
    <source>
        <strain evidence="1 2">4G53</strain>
    </source>
</reference>
<comment type="caution">
    <text evidence="1">The sequence shown here is derived from an EMBL/GenBank/DDBJ whole genome shotgun (WGS) entry which is preliminary data.</text>
</comment>
<gene>
    <name evidence="1" type="ORF">U2F25_29600</name>
</gene>